<dbReference type="EMBL" id="BMAW01063061">
    <property type="protein sequence ID" value="GFT38514.1"/>
    <property type="molecule type" value="Genomic_DNA"/>
</dbReference>
<gene>
    <name evidence="1" type="ORF">NPIL_458671</name>
</gene>
<protein>
    <submittedName>
        <fullName evidence="1">Uncharacterized protein</fullName>
    </submittedName>
</protein>
<reference evidence="1" key="1">
    <citation type="submission" date="2020-08" db="EMBL/GenBank/DDBJ databases">
        <title>Multicomponent nature underlies the extraordinary mechanical properties of spider dragline silk.</title>
        <authorList>
            <person name="Kono N."/>
            <person name="Nakamura H."/>
            <person name="Mori M."/>
            <person name="Yoshida Y."/>
            <person name="Ohtoshi R."/>
            <person name="Malay A.D."/>
            <person name="Moran D.A.P."/>
            <person name="Tomita M."/>
            <person name="Numata K."/>
            <person name="Arakawa K."/>
        </authorList>
    </citation>
    <scope>NUCLEOTIDE SEQUENCE</scope>
</reference>
<evidence type="ECO:0000313" key="1">
    <source>
        <dbReference type="EMBL" id="GFT38514.1"/>
    </source>
</evidence>
<keyword evidence="2" id="KW-1185">Reference proteome</keyword>
<evidence type="ECO:0000313" key="2">
    <source>
        <dbReference type="Proteomes" id="UP000887013"/>
    </source>
</evidence>
<dbReference type="OrthoDB" id="6473105at2759"/>
<accession>A0A8X6NY63</accession>
<sequence length="164" mass="18695">MTHTNKCAKNISGTIKCAENISVSHNNIKVQNKAFLQTYTILACSYTKSILLTNLILDYGSHRSFVFFELVKKLKLRSVRYEWLAIFALREKTVRKRKYPIVSITLRNREECSQCYVTEALVTEFISNVSLNISDVSIRDAIGKKGLHIDDSYLGNSRIDVIIG</sequence>
<organism evidence="1 2">
    <name type="scientific">Nephila pilipes</name>
    <name type="common">Giant wood spider</name>
    <name type="synonym">Nephila maculata</name>
    <dbReference type="NCBI Taxonomy" id="299642"/>
    <lineage>
        <taxon>Eukaryota</taxon>
        <taxon>Metazoa</taxon>
        <taxon>Ecdysozoa</taxon>
        <taxon>Arthropoda</taxon>
        <taxon>Chelicerata</taxon>
        <taxon>Arachnida</taxon>
        <taxon>Araneae</taxon>
        <taxon>Araneomorphae</taxon>
        <taxon>Entelegynae</taxon>
        <taxon>Araneoidea</taxon>
        <taxon>Nephilidae</taxon>
        <taxon>Nephila</taxon>
    </lineage>
</organism>
<dbReference type="Proteomes" id="UP000887013">
    <property type="component" value="Unassembled WGS sequence"/>
</dbReference>
<dbReference type="AlphaFoldDB" id="A0A8X6NY63"/>
<proteinExistence type="predicted"/>
<comment type="caution">
    <text evidence="1">The sequence shown here is derived from an EMBL/GenBank/DDBJ whole genome shotgun (WGS) entry which is preliminary data.</text>
</comment>
<name>A0A8X6NY63_NEPPI</name>